<comment type="caution">
    <text evidence="2">The sequence shown here is derived from an EMBL/GenBank/DDBJ whole genome shotgun (WGS) entry which is preliminary data.</text>
</comment>
<dbReference type="Pfam" id="PF00171">
    <property type="entry name" value="Aldedh"/>
    <property type="match status" value="1"/>
</dbReference>
<gene>
    <name evidence="2" type="ORF">LCGC14_2468700</name>
</gene>
<organism evidence="2">
    <name type="scientific">marine sediment metagenome</name>
    <dbReference type="NCBI Taxonomy" id="412755"/>
    <lineage>
        <taxon>unclassified sequences</taxon>
        <taxon>metagenomes</taxon>
        <taxon>ecological metagenomes</taxon>
    </lineage>
</organism>
<feature type="non-terminal residue" evidence="2">
    <location>
        <position position="114"/>
    </location>
</feature>
<feature type="domain" description="Aldehyde dehydrogenase" evidence="1">
    <location>
        <begin position="12"/>
        <end position="113"/>
    </location>
</feature>
<dbReference type="Gene3D" id="3.40.605.10">
    <property type="entry name" value="Aldehyde Dehydrogenase, Chain A, domain 1"/>
    <property type="match status" value="1"/>
</dbReference>
<protein>
    <recommendedName>
        <fullName evidence="1">Aldehyde dehydrogenase domain-containing protein</fullName>
    </recommendedName>
</protein>
<reference evidence="2" key="1">
    <citation type="journal article" date="2015" name="Nature">
        <title>Complex archaea that bridge the gap between prokaryotes and eukaryotes.</title>
        <authorList>
            <person name="Spang A."/>
            <person name="Saw J.H."/>
            <person name="Jorgensen S.L."/>
            <person name="Zaremba-Niedzwiedzka K."/>
            <person name="Martijn J."/>
            <person name="Lind A.E."/>
            <person name="van Eijk R."/>
            <person name="Schleper C."/>
            <person name="Guy L."/>
            <person name="Ettema T.J."/>
        </authorList>
    </citation>
    <scope>NUCLEOTIDE SEQUENCE</scope>
</reference>
<name>A0A0F9DN48_9ZZZZ</name>
<sequence>MSQKKPVIKPMIKINAPYDGQFIKELQTTSWEEADVVLDEMSALFKDRSTWPPMIERIAILEKFGKLLAERADELALQSAQEGGKPLNDSIIEINRAVNGVSIAIRELAQLKGT</sequence>
<accession>A0A0F9DN48</accession>
<evidence type="ECO:0000313" key="2">
    <source>
        <dbReference type="EMBL" id="KKL19116.1"/>
    </source>
</evidence>
<dbReference type="AlphaFoldDB" id="A0A0F9DN48"/>
<proteinExistence type="predicted"/>
<dbReference type="InterPro" id="IPR015590">
    <property type="entry name" value="Aldehyde_DH_dom"/>
</dbReference>
<dbReference type="EMBL" id="LAZR01038605">
    <property type="protein sequence ID" value="KKL19116.1"/>
    <property type="molecule type" value="Genomic_DNA"/>
</dbReference>
<dbReference type="GO" id="GO:0016491">
    <property type="term" value="F:oxidoreductase activity"/>
    <property type="evidence" value="ECO:0007669"/>
    <property type="project" value="InterPro"/>
</dbReference>
<evidence type="ECO:0000259" key="1">
    <source>
        <dbReference type="Pfam" id="PF00171"/>
    </source>
</evidence>
<dbReference type="InterPro" id="IPR016162">
    <property type="entry name" value="Ald_DH_N"/>
</dbReference>
<dbReference type="SUPFAM" id="SSF53720">
    <property type="entry name" value="ALDH-like"/>
    <property type="match status" value="1"/>
</dbReference>
<dbReference type="InterPro" id="IPR016161">
    <property type="entry name" value="Ald_DH/histidinol_DH"/>
</dbReference>